<evidence type="ECO:0000259" key="1">
    <source>
        <dbReference type="Pfam" id="PF00583"/>
    </source>
</evidence>
<sequence length="346" mass="38219">MEITVRSLDLDESGILEQLDALEEAMDIELFGAVSKRTPQQRRALLADTPYMRMNRWVAEVEQLEGGRSLAGVAVLFLPQTENLDSVDVGLSVHPALRGRGVATALIEQALRPAIAATGRSRVSFWGEIPQSGDADDPELPTNRVARRLGVERRTMGVCRTTALPTPDGLLDELAAEAAEKTDGYRILVWEDTVPDEHIETFGVLLRQLDLDDPDEDFESEAGDYGPERIRHREKRNAAMGTQVLIAVALAPDGSFAAHSEIHVQSAPGTSLAFQENTLVMPEHRGHRLGLALKVANHRRLAETFPHLTRLVTWNSHVNPWMISINEKLGYQVAFREIGYQGAVEA</sequence>
<accession>A0A2U2RNP7</accession>
<gene>
    <name evidence="2" type="ORF">DEO23_02335</name>
</gene>
<evidence type="ECO:0000313" key="3">
    <source>
        <dbReference type="Proteomes" id="UP000245590"/>
    </source>
</evidence>
<reference evidence="2 3" key="1">
    <citation type="submission" date="2018-05" db="EMBL/GenBank/DDBJ databases">
        <title>Brachybacterium sp. M1HQ-2T, whole genome shotgun sequence.</title>
        <authorList>
            <person name="Tuo L."/>
        </authorList>
    </citation>
    <scope>NUCLEOTIDE SEQUENCE [LARGE SCALE GENOMIC DNA]</scope>
    <source>
        <strain evidence="2 3">M1HQ-2</strain>
    </source>
</reference>
<dbReference type="EMBL" id="QFKX01000001">
    <property type="protein sequence ID" value="PWH07489.1"/>
    <property type="molecule type" value="Genomic_DNA"/>
</dbReference>
<feature type="domain" description="N-acetyltransferase" evidence="1">
    <location>
        <begin position="55"/>
        <end position="125"/>
    </location>
</feature>
<dbReference type="Pfam" id="PF00583">
    <property type="entry name" value="Acetyltransf_1"/>
    <property type="match status" value="1"/>
</dbReference>
<protein>
    <submittedName>
        <fullName evidence="2">GNAT family N-acetyltransferase</fullName>
    </submittedName>
</protein>
<dbReference type="InterPro" id="IPR016181">
    <property type="entry name" value="Acyl_CoA_acyltransferase"/>
</dbReference>
<name>A0A2U2RNP7_9MICO</name>
<organism evidence="2 3">
    <name type="scientific">Brachybacterium endophyticum</name>
    <dbReference type="NCBI Taxonomy" id="2182385"/>
    <lineage>
        <taxon>Bacteria</taxon>
        <taxon>Bacillati</taxon>
        <taxon>Actinomycetota</taxon>
        <taxon>Actinomycetes</taxon>
        <taxon>Micrococcales</taxon>
        <taxon>Dermabacteraceae</taxon>
        <taxon>Brachybacterium</taxon>
    </lineage>
</organism>
<dbReference type="InterPro" id="IPR000182">
    <property type="entry name" value="GNAT_dom"/>
</dbReference>
<dbReference type="CDD" id="cd04301">
    <property type="entry name" value="NAT_SF"/>
    <property type="match status" value="1"/>
</dbReference>
<dbReference type="Proteomes" id="UP000245590">
    <property type="component" value="Unassembled WGS sequence"/>
</dbReference>
<dbReference type="SUPFAM" id="SSF55729">
    <property type="entry name" value="Acyl-CoA N-acyltransferases (Nat)"/>
    <property type="match status" value="2"/>
</dbReference>
<dbReference type="Gene3D" id="3.40.630.30">
    <property type="match status" value="1"/>
</dbReference>
<evidence type="ECO:0000313" key="2">
    <source>
        <dbReference type="EMBL" id="PWH07489.1"/>
    </source>
</evidence>
<keyword evidence="2" id="KW-0808">Transferase</keyword>
<dbReference type="AlphaFoldDB" id="A0A2U2RNP7"/>
<dbReference type="OrthoDB" id="4119890at2"/>
<comment type="caution">
    <text evidence="2">The sequence shown here is derived from an EMBL/GenBank/DDBJ whole genome shotgun (WGS) entry which is preliminary data.</text>
</comment>
<dbReference type="RefSeq" id="WP_109274375.1">
    <property type="nucleotide sequence ID" value="NZ_QFKX01000001.1"/>
</dbReference>
<proteinExistence type="predicted"/>
<keyword evidence="3" id="KW-1185">Reference proteome</keyword>
<dbReference type="GO" id="GO:0016747">
    <property type="term" value="F:acyltransferase activity, transferring groups other than amino-acyl groups"/>
    <property type="evidence" value="ECO:0007669"/>
    <property type="project" value="InterPro"/>
</dbReference>